<evidence type="ECO:0000256" key="4">
    <source>
        <dbReference type="ARBA" id="ARBA00022679"/>
    </source>
</evidence>
<feature type="binding site" evidence="10">
    <location>
        <position position="475"/>
    </location>
    <ligand>
        <name>L-glutamate</name>
        <dbReference type="ChEBI" id="CHEBI:29985"/>
    </ligand>
</feature>
<dbReference type="EC" id="3.4.19.13" evidence="11"/>
<name>A0A937M1L8_9GAMM</name>
<protein>
    <recommendedName>
        <fullName evidence="11">Glutathione hydrolase proenzyme</fullName>
        <ecNumber evidence="11">2.3.2.2</ecNumber>
        <ecNumber evidence="11">3.4.19.13</ecNumber>
    </recommendedName>
    <component>
        <recommendedName>
            <fullName evidence="11">Glutathione hydrolase large chain</fullName>
        </recommendedName>
    </component>
    <component>
        <recommendedName>
            <fullName evidence="11">Glutathione hydrolase small chain</fullName>
        </recommendedName>
    </component>
</protein>
<evidence type="ECO:0000256" key="2">
    <source>
        <dbReference type="ARBA" id="ARBA00001089"/>
    </source>
</evidence>
<dbReference type="GO" id="GO:0036374">
    <property type="term" value="F:glutathione hydrolase activity"/>
    <property type="evidence" value="ECO:0007669"/>
    <property type="project" value="UniProtKB-UniRule"/>
</dbReference>
<dbReference type="PRINTS" id="PR01210">
    <property type="entry name" value="GGTRANSPTASE"/>
</dbReference>
<dbReference type="InterPro" id="IPR051792">
    <property type="entry name" value="GGT_bact"/>
</dbReference>
<comment type="catalytic activity">
    <reaction evidence="1 11">
        <text>an S-substituted glutathione + H2O = an S-substituted L-cysteinylglycine + L-glutamate</text>
        <dbReference type="Rhea" id="RHEA:59468"/>
        <dbReference type="ChEBI" id="CHEBI:15377"/>
        <dbReference type="ChEBI" id="CHEBI:29985"/>
        <dbReference type="ChEBI" id="CHEBI:90779"/>
        <dbReference type="ChEBI" id="CHEBI:143103"/>
        <dbReference type="EC" id="3.4.19.13"/>
    </reaction>
</comment>
<evidence type="ECO:0000256" key="6">
    <source>
        <dbReference type="ARBA" id="ARBA00023145"/>
    </source>
</evidence>
<evidence type="ECO:0000256" key="7">
    <source>
        <dbReference type="ARBA" id="ARBA00023315"/>
    </source>
</evidence>
<evidence type="ECO:0000256" key="8">
    <source>
        <dbReference type="ARBA" id="ARBA00047417"/>
    </source>
</evidence>
<dbReference type="InterPro" id="IPR043137">
    <property type="entry name" value="GGT_ssub_C"/>
</dbReference>
<comment type="pathway">
    <text evidence="11">Sulfur metabolism; glutathione metabolism.</text>
</comment>
<evidence type="ECO:0000313" key="13">
    <source>
        <dbReference type="Proteomes" id="UP000705230"/>
    </source>
</evidence>
<dbReference type="AlphaFoldDB" id="A0A937M1L8"/>
<dbReference type="GO" id="GO:0006751">
    <property type="term" value="P:glutathione catabolic process"/>
    <property type="evidence" value="ECO:0007669"/>
    <property type="project" value="UniProtKB-UniRule"/>
</dbReference>
<reference evidence="12" key="1">
    <citation type="submission" date="2020-10" db="EMBL/GenBank/DDBJ databases">
        <title>Microbiome of the Black Sea water column analyzed by genome centric metagenomics.</title>
        <authorList>
            <person name="Cabello-Yeves P.J."/>
            <person name="Callieri C."/>
            <person name="Picazo A."/>
            <person name="Mehrshad M."/>
            <person name="Haro-Moreno J.M."/>
            <person name="Roda-Garcia J."/>
            <person name="Dzembekova N."/>
            <person name="Slabakova V."/>
            <person name="Slabakova N."/>
            <person name="Moncheva S."/>
            <person name="Rodriguez-Valera F."/>
        </authorList>
    </citation>
    <scope>NUCLEOTIDE SEQUENCE</scope>
    <source>
        <strain evidence="12">BS30m-G43</strain>
    </source>
</reference>
<feature type="active site" description="Nucleophile" evidence="9">
    <location>
        <position position="381"/>
    </location>
</feature>
<dbReference type="Pfam" id="PF01019">
    <property type="entry name" value="G_glu_transpept"/>
    <property type="match status" value="1"/>
</dbReference>
<dbReference type="InterPro" id="IPR029055">
    <property type="entry name" value="Ntn_hydrolases_N"/>
</dbReference>
<comment type="similarity">
    <text evidence="3 11">Belongs to the gamma-glutamyltransferase family.</text>
</comment>
<evidence type="ECO:0000256" key="9">
    <source>
        <dbReference type="PIRSR" id="PIRSR600101-1"/>
    </source>
</evidence>
<dbReference type="PANTHER" id="PTHR43199:SF1">
    <property type="entry name" value="GLUTATHIONE HYDROLASE PROENZYME"/>
    <property type="match status" value="1"/>
</dbReference>
<accession>A0A937M1L8</accession>
<keyword evidence="7 11" id="KW-0012">Acyltransferase</keyword>
<dbReference type="Gene3D" id="3.60.20.40">
    <property type="match status" value="1"/>
</dbReference>
<keyword evidence="6 11" id="KW-0865">Zymogen</keyword>
<dbReference type="PANTHER" id="PTHR43199">
    <property type="entry name" value="GLUTATHIONE HYDROLASE"/>
    <property type="match status" value="1"/>
</dbReference>
<gene>
    <name evidence="12" type="primary">ggt</name>
    <name evidence="12" type="ORF">ISR29_00195</name>
</gene>
<dbReference type="NCBIfam" id="TIGR00066">
    <property type="entry name" value="g_glut_trans"/>
    <property type="match status" value="1"/>
</dbReference>
<evidence type="ECO:0000256" key="3">
    <source>
        <dbReference type="ARBA" id="ARBA00009381"/>
    </source>
</evidence>
<keyword evidence="4 11" id="KW-0808">Transferase</keyword>
<evidence type="ECO:0000313" key="12">
    <source>
        <dbReference type="EMBL" id="MBL6902608.1"/>
    </source>
</evidence>
<organism evidence="12 13">
    <name type="scientific">SAR86 cluster bacterium</name>
    <dbReference type="NCBI Taxonomy" id="2030880"/>
    <lineage>
        <taxon>Bacteria</taxon>
        <taxon>Pseudomonadati</taxon>
        <taxon>Pseudomonadota</taxon>
        <taxon>Gammaproteobacteria</taxon>
        <taxon>SAR86 cluster</taxon>
    </lineage>
</organism>
<comment type="caution">
    <text evidence="12">The sequence shown here is derived from an EMBL/GenBank/DDBJ whole genome shotgun (WGS) entry which is preliminary data.</text>
</comment>
<dbReference type="Proteomes" id="UP000705230">
    <property type="component" value="Unassembled WGS sequence"/>
</dbReference>
<dbReference type="EC" id="2.3.2.2" evidence="11"/>
<evidence type="ECO:0000256" key="11">
    <source>
        <dbReference type="RuleBase" id="RU368036"/>
    </source>
</evidence>
<dbReference type="GO" id="GO:0103068">
    <property type="term" value="F:leukotriene C4 gamma-glutamyl transferase activity"/>
    <property type="evidence" value="ECO:0007669"/>
    <property type="project" value="UniProtKB-EC"/>
</dbReference>
<comment type="catalytic activity">
    <reaction evidence="8 11">
        <text>an N-terminal (5-L-glutamyl)-[peptide] + an alpha-amino acid = 5-L-glutamyl amino acid + an N-terminal L-alpha-aminoacyl-[peptide]</text>
        <dbReference type="Rhea" id="RHEA:23904"/>
        <dbReference type="Rhea" id="RHEA-COMP:9780"/>
        <dbReference type="Rhea" id="RHEA-COMP:9795"/>
        <dbReference type="ChEBI" id="CHEBI:77644"/>
        <dbReference type="ChEBI" id="CHEBI:78597"/>
        <dbReference type="ChEBI" id="CHEBI:78599"/>
        <dbReference type="ChEBI" id="CHEBI:78608"/>
        <dbReference type="EC" id="2.3.2.2"/>
    </reaction>
</comment>
<keyword evidence="11" id="KW-0317">Glutathione biosynthesis</keyword>
<keyword evidence="5 11" id="KW-0378">Hydrolase</keyword>
<sequence length="571" mass="62168">MRFFLTAFLLLSYYTEAQQSYIDYRSPFHPVINSSGMVVSQNKLSSDIGIEILDKGGNAVDAAVAVGFSLAITLPRAGNLGGGGFMLVYLKEQKEIFYIDYRSSSPLNSNIKDLFGTDLPREYKKTNFDKSKYGYKASAVPGTVAGLIEAHENFGKLSLAEVLAPVIKQAQEGIEVSYDLSKAIESTPQLLADSESTKIYFKGGNPLLEGSWMNRPDLAKTLSAIAKSGAKGFYEGEVAEKIVKAMNKNNGFMTLEDLKNYKVNAGAPISITYRGNTVFTPGPPSGGGVVLLTALNILENYKFKDVDSNATRTYHLIAESLRRGHNNRSHYIGDPAFYDVPIQELISNKRTKELLSNIKFKTATPSAKIKPMSVVNESRDTTHYSIIDSEGNAVSNTYTLGYSFGSGVTIPGTGILLNNQMNNFAYRYGDTSVSGRAASPANKFEAGKRPMSTMTPTMVFNRSGELTLVTGSPGGSFIPAAVLRVVSGIIDFNLNIGEATMLPRIHKDWPYSGLDHESILSSDISRQLGIMGHQPESQKTMGSTQSIHIKDGFNYGYADLRRPGAAVSIQR</sequence>
<evidence type="ECO:0000256" key="1">
    <source>
        <dbReference type="ARBA" id="ARBA00001049"/>
    </source>
</evidence>
<dbReference type="InterPro" id="IPR000101">
    <property type="entry name" value="GGT_peptidase"/>
</dbReference>
<dbReference type="GO" id="GO:0006750">
    <property type="term" value="P:glutathione biosynthetic process"/>
    <property type="evidence" value="ECO:0007669"/>
    <property type="project" value="UniProtKB-KW"/>
</dbReference>
<dbReference type="SUPFAM" id="SSF56235">
    <property type="entry name" value="N-terminal nucleophile aminohydrolases (Ntn hydrolases)"/>
    <property type="match status" value="1"/>
</dbReference>
<evidence type="ECO:0000256" key="5">
    <source>
        <dbReference type="ARBA" id="ARBA00022801"/>
    </source>
</evidence>
<comment type="PTM">
    <text evidence="11">Cleaved by autocatalysis into a large and a small subunit.</text>
</comment>
<comment type="subunit">
    <text evidence="11">This enzyme consists of two polypeptide chains, which are synthesized in precursor form from a single polypeptide.</text>
</comment>
<comment type="catalytic activity">
    <reaction evidence="2 11">
        <text>glutathione + H2O = L-cysteinylglycine + L-glutamate</text>
        <dbReference type="Rhea" id="RHEA:28807"/>
        <dbReference type="ChEBI" id="CHEBI:15377"/>
        <dbReference type="ChEBI" id="CHEBI:29985"/>
        <dbReference type="ChEBI" id="CHEBI:57925"/>
        <dbReference type="ChEBI" id="CHEBI:61694"/>
        <dbReference type="EC" id="3.4.19.13"/>
    </reaction>
</comment>
<evidence type="ECO:0000256" key="10">
    <source>
        <dbReference type="PIRSR" id="PIRSR600101-2"/>
    </source>
</evidence>
<feature type="binding site" evidence="10">
    <location>
        <begin position="452"/>
        <end position="453"/>
    </location>
    <ligand>
        <name>L-glutamate</name>
        <dbReference type="ChEBI" id="CHEBI:29985"/>
    </ligand>
</feature>
<feature type="binding site" evidence="10">
    <location>
        <position position="102"/>
    </location>
    <ligand>
        <name>L-glutamate</name>
        <dbReference type="ChEBI" id="CHEBI:29985"/>
    </ligand>
</feature>
<proteinExistence type="inferred from homology"/>
<dbReference type="EMBL" id="JADHSG010000001">
    <property type="protein sequence ID" value="MBL6902608.1"/>
    <property type="molecule type" value="Genomic_DNA"/>
</dbReference>
<dbReference type="Gene3D" id="1.10.246.130">
    <property type="match status" value="1"/>
</dbReference>
<dbReference type="InterPro" id="IPR043138">
    <property type="entry name" value="GGT_lsub"/>
</dbReference>